<dbReference type="NCBIfam" id="TIGR01970">
    <property type="entry name" value="DEAH_box_HrpB"/>
    <property type="match status" value="1"/>
</dbReference>
<dbReference type="RefSeq" id="WP_112160139.1">
    <property type="nucleotide sequence ID" value="NZ_QKRX01000013.1"/>
</dbReference>
<evidence type="ECO:0000259" key="6">
    <source>
        <dbReference type="PROSITE" id="PS51194"/>
    </source>
</evidence>
<dbReference type="GO" id="GO:0003676">
    <property type="term" value="F:nucleic acid binding"/>
    <property type="evidence" value="ECO:0007669"/>
    <property type="project" value="InterPro"/>
</dbReference>
<dbReference type="PANTHER" id="PTHR43519:SF1">
    <property type="entry name" value="ATP-DEPENDENT RNA HELICASE HRPB"/>
    <property type="match status" value="1"/>
</dbReference>
<dbReference type="Pfam" id="PF00271">
    <property type="entry name" value="Helicase_C"/>
    <property type="match status" value="1"/>
</dbReference>
<feature type="domain" description="Helicase C-terminal" evidence="6">
    <location>
        <begin position="206"/>
        <end position="366"/>
    </location>
</feature>
<dbReference type="InterPro" id="IPR001650">
    <property type="entry name" value="Helicase_C-like"/>
</dbReference>
<evidence type="ECO:0000256" key="1">
    <source>
        <dbReference type="ARBA" id="ARBA00022741"/>
    </source>
</evidence>
<dbReference type="PANTHER" id="PTHR43519">
    <property type="entry name" value="ATP-DEPENDENT RNA HELICASE HRPB"/>
    <property type="match status" value="1"/>
</dbReference>
<dbReference type="GO" id="GO:0004386">
    <property type="term" value="F:helicase activity"/>
    <property type="evidence" value="ECO:0007669"/>
    <property type="project" value="UniProtKB-KW"/>
</dbReference>
<evidence type="ECO:0000256" key="3">
    <source>
        <dbReference type="ARBA" id="ARBA00022806"/>
    </source>
</evidence>
<dbReference type="PROSITE" id="PS51194">
    <property type="entry name" value="HELICASE_CTER"/>
    <property type="match status" value="1"/>
</dbReference>
<feature type="domain" description="Helicase ATP-binding" evidence="5">
    <location>
        <begin position="16"/>
        <end position="180"/>
    </location>
</feature>
<evidence type="ECO:0000256" key="4">
    <source>
        <dbReference type="ARBA" id="ARBA00022840"/>
    </source>
</evidence>
<dbReference type="InterPro" id="IPR014001">
    <property type="entry name" value="Helicase_ATP-bd"/>
</dbReference>
<dbReference type="PIRSF" id="PIRSF005496">
    <property type="entry name" value="ATP_hel_hrpB"/>
    <property type="match status" value="1"/>
</dbReference>
<dbReference type="InterPro" id="IPR010225">
    <property type="entry name" value="HrpB"/>
</dbReference>
<dbReference type="PROSITE" id="PS51192">
    <property type="entry name" value="HELICASE_ATP_BIND_1"/>
    <property type="match status" value="1"/>
</dbReference>
<organism evidence="7 8">
    <name type="scientific">Nitrincola tibetensis</name>
    <dbReference type="NCBI Taxonomy" id="2219697"/>
    <lineage>
        <taxon>Bacteria</taxon>
        <taxon>Pseudomonadati</taxon>
        <taxon>Pseudomonadota</taxon>
        <taxon>Gammaproteobacteria</taxon>
        <taxon>Oceanospirillales</taxon>
        <taxon>Oceanospirillaceae</taxon>
        <taxon>Nitrincola</taxon>
    </lineage>
</organism>
<evidence type="ECO:0000313" key="8">
    <source>
        <dbReference type="Proteomes" id="UP000250744"/>
    </source>
</evidence>
<protein>
    <submittedName>
        <fullName evidence="7">ATP-dependent helicase HrpB</fullName>
    </submittedName>
</protein>
<dbReference type="CDD" id="cd18791">
    <property type="entry name" value="SF2_C_RHA"/>
    <property type="match status" value="1"/>
</dbReference>
<name>A0A364NJG8_9GAMM</name>
<dbReference type="InterPro" id="IPR013689">
    <property type="entry name" value="RNA_helicase_ATP-dep_HrpB_C"/>
</dbReference>
<dbReference type="InterPro" id="IPR027417">
    <property type="entry name" value="P-loop_NTPase"/>
</dbReference>
<dbReference type="OrthoDB" id="9805617at2"/>
<proteinExistence type="predicted"/>
<gene>
    <name evidence="7" type="primary">hrpB</name>
    <name evidence="7" type="ORF">DN062_15105</name>
</gene>
<evidence type="ECO:0000313" key="7">
    <source>
        <dbReference type="EMBL" id="RAU17035.1"/>
    </source>
</evidence>
<dbReference type="Pfam" id="PF08482">
    <property type="entry name" value="HrpB_C"/>
    <property type="match status" value="1"/>
</dbReference>
<keyword evidence="3 7" id="KW-0347">Helicase</keyword>
<evidence type="ECO:0000256" key="2">
    <source>
        <dbReference type="ARBA" id="ARBA00022801"/>
    </source>
</evidence>
<sequence length="830" mass="92669">MHTTALPIDDVLPQLCEALQTPGVVLLSAEPGAGKTTRVPLALLDAPWLIGQRILMLEPRRVAARNAALFMAQQCSETVGETVGYRIRLDSKISQKTRIEVVTEGILTRLLQDDPELTGVGLVIFDEFHERNLQSDLALALVHHSQQVLRPDLRILIMSATLDVQTLTSALDAPLIQSKGRSFPVSVHYQPPLNTQTSLIDHCAQVVRQALTHEGDILVFLPGVWEINQLQNALQNLATDIQVAPLHAQLSNKEQEIALKPADTGKRKIILATNIAESSITLEGVRTVIDSGLEKRNVFHVSSGLNELKTRRISRASAEQRCGRAGRQAAGVCYRLWPESTHERLDAYIRADIVEADLAPLLLDLLLWGAEPSELFWLTPPPLASLQQARDLLQQLGLITQDQARLTEQGRACASLGIEPRWAHALVCAQRLGQGKAACEIIALIQEWPNSLRKSDDLIRLLTQAHKHSLWQQRVDPLSRRLWQQLQSLAISAPPESLISQEELPALLVALAFPDRIARRRDHNLHFLLSNGRGAELLPQSDLVSADWLACADFSINQTTRIRLACELSGNHLELLQSLAPQMFSQRTQIGWQDNGQHIARRSLHLGQLQISSAPLPELSADDWHKAWKDIINERGINCLPWPAAAVNLRARLNLLHEYEGGDWPDVSDTALLGSMSTWLLPFLTQARHLRDLDKLDTYSALLCLLSWEQQQQLDQLLPLQIKVPSGSNVTVNYTHNPPILAVKLQEMFGYEGQPTVLKGRLPLLIHLLSPARRPLQITGDLPHFWRHAYTEVRKEMRGRYPKHPWPENPLSAEATRLTKAAIARKSGAQ</sequence>
<dbReference type="SMART" id="SM00487">
    <property type="entry name" value="DEXDc"/>
    <property type="match status" value="1"/>
</dbReference>
<comment type="caution">
    <text evidence="7">The sequence shown here is derived from an EMBL/GenBank/DDBJ whole genome shotgun (WGS) entry which is preliminary data.</text>
</comment>
<dbReference type="Gene3D" id="1.20.120.1080">
    <property type="match status" value="1"/>
</dbReference>
<dbReference type="FunFam" id="3.40.50.300:FF:002125">
    <property type="entry name" value="ATP-dependent helicase HrpB"/>
    <property type="match status" value="1"/>
</dbReference>
<dbReference type="AlphaFoldDB" id="A0A364NJG8"/>
<dbReference type="InterPro" id="IPR011545">
    <property type="entry name" value="DEAD/DEAH_box_helicase_dom"/>
</dbReference>
<dbReference type="InterPro" id="IPR007502">
    <property type="entry name" value="Helicase-assoc_dom"/>
</dbReference>
<dbReference type="EMBL" id="QKRX01000013">
    <property type="protein sequence ID" value="RAU17035.1"/>
    <property type="molecule type" value="Genomic_DNA"/>
</dbReference>
<dbReference type="InterPro" id="IPR049614">
    <property type="entry name" value="HrpB_DEXH"/>
</dbReference>
<dbReference type="SUPFAM" id="SSF52540">
    <property type="entry name" value="P-loop containing nucleoside triphosphate hydrolases"/>
    <property type="match status" value="1"/>
</dbReference>
<keyword evidence="2" id="KW-0378">Hydrolase</keyword>
<keyword evidence="4" id="KW-0067">ATP-binding</keyword>
<dbReference type="Pfam" id="PF00270">
    <property type="entry name" value="DEAD"/>
    <property type="match status" value="1"/>
</dbReference>
<keyword evidence="1" id="KW-0547">Nucleotide-binding</keyword>
<dbReference type="Proteomes" id="UP000250744">
    <property type="component" value="Unassembled WGS sequence"/>
</dbReference>
<dbReference type="CDD" id="cd17990">
    <property type="entry name" value="DEXHc_HrpB"/>
    <property type="match status" value="1"/>
</dbReference>
<dbReference type="SMART" id="SM00847">
    <property type="entry name" value="HA2"/>
    <property type="match status" value="1"/>
</dbReference>
<evidence type="ECO:0000259" key="5">
    <source>
        <dbReference type="PROSITE" id="PS51192"/>
    </source>
</evidence>
<dbReference type="Gene3D" id="3.40.50.300">
    <property type="entry name" value="P-loop containing nucleotide triphosphate hydrolases"/>
    <property type="match status" value="2"/>
</dbReference>
<keyword evidence="8" id="KW-1185">Reference proteome</keyword>
<dbReference type="GO" id="GO:0005524">
    <property type="term" value="F:ATP binding"/>
    <property type="evidence" value="ECO:0007669"/>
    <property type="project" value="UniProtKB-KW"/>
</dbReference>
<dbReference type="SMART" id="SM00490">
    <property type="entry name" value="HELICc"/>
    <property type="match status" value="1"/>
</dbReference>
<reference evidence="7 8" key="1">
    <citation type="submission" date="2018-06" db="EMBL/GenBank/DDBJ databases">
        <title>Nitrincola tibetense sp. nov., isolated from Lake XuguoCo on Tibetan Plateau.</title>
        <authorList>
            <person name="Xing P."/>
        </authorList>
    </citation>
    <scope>NUCLEOTIDE SEQUENCE [LARGE SCALE GENOMIC DNA]</scope>
    <source>
        <strain evidence="8">xg18</strain>
    </source>
</reference>
<dbReference type="GO" id="GO:0016787">
    <property type="term" value="F:hydrolase activity"/>
    <property type="evidence" value="ECO:0007669"/>
    <property type="project" value="UniProtKB-KW"/>
</dbReference>
<accession>A0A364NJG8</accession>